<organism evidence="1 2">
    <name type="scientific">Fodinibius sediminis</name>
    <dbReference type="NCBI Taxonomy" id="1214077"/>
    <lineage>
        <taxon>Bacteria</taxon>
        <taxon>Pseudomonadati</taxon>
        <taxon>Balneolota</taxon>
        <taxon>Balneolia</taxon>
        <taxon>Balneolales</taxon>
        <taxon>Balneolaceae</taxon>
        <taxon>Fodinibius</taxon>
    </lineage>
</organism>
<reference evidence="1 2" key="1">
    <citation type="submission" date="2017-05" db="EMBL/GenBank/DDBJ databases">
        <authorList>
            <person name="Varghese N."/>
            <person name="Submissions S."/>
        </authorList>
    </citation>
    <scope>NUCLEOTIDE SEQUENCE [LARGE SCALE GENOMIC DNA]</scope>
    <source>
        <strain evidence="1 2">DSM 21194</strain>
    </source>
</reference>
<evidence type="ECO:0000313" key="2">
    <source>
        <dbReference type="Proteomes" id="UP000317593"/>
    </source>
</evidence>
<dbReference type="EMBL" id="FXTH01000009">
    <property type="protein sequence ID" value="SMO68256.1"/>
    <property type="molecule type" value="Genomic_DNA"/>
</dbReference>
<dbReference type="AlphaFoldDB" id="A0A521D964"/>
<proteinExistence type="predicted"/>
<sequence length="39" mass="4522">MSSINRYGYAINMHHAFHGYNTGVGHQLINIEKEKQYKA</sequence>
<accession>A0A521D964</accession>
<dbReference type="Proteomes" id="UP000317593">
    <property type="component" value="Unassembled WGS sequence"/>
</dbReference>
<evidence type="ECO:0000313" key="1">
    <source>
        <dbReference type="EMBL" id="SMO68256.1"/>
    </source>
</evidence>
<name>A0A521D964_9BACT</name>
<gene>
    <name evidence="1" type="ORF">SAMN06265218_10916</name>
</gene>
<protein>
    <submittedName>
        <fullName evidence="1">Uncharacterized protein</fullName>
    </submittedName>
</protein>
<keyword evidence="2" id="KW-1185">Reference proteome</keyword>